<feature type="binding site" evidence="8">
    <location>
        <begin position="315"/>
        <end position="318"/>
    </location>
    <ligand>
        <name>GTP</name>
        <dbReference type="ChEBI" id="CHEBI:37565"/>
        <label>2</label>
    </ligand>
</feature>
<dbReference type="NCBIfam" id="TIGR00231">
    <property type="entry name" value="small_GTP"/>
    <property type="match status" value="2"/>
</dbReference>
<protein>
    <recommendedName>
        <fullName evidence="2 8">GTPase Der</fullName>
    </recommendedName>
    <alternativeName>
        <fullName evidence="7 8">GTP-binding protein EngA</fullName>
    </alternativeName>
</protein>
<feature type="domain" description="EngA-type G" evidence="11">
    <location>
        <begin position="193"/>
        <end position="372"/>
    </location>
</feature>
<dbReference type="InterPro" id="IPR016484">
    <property type="entry name" value="GTPase_Der"/>
</dbReference>
<keyword evidence="4 10" id="KW-0677">Repeat</keyword>
<comment type="subunit">
    <text evidence="8">Associates with the 50S ribosomal subunit.</text>
</comment>
<keyword evidence="5 8" id="KW-0547">Nucleotide-binding</keyword>
<evidence type="ECO:0000256" key="3">
    <source>
        <dbReference type="ARBA" id="ARBA00022517"/>
    </source>
</evidence>
<dbReference type="Proteomes" id="UP000035268">
    <property type="component" value="Chromosome"/>
</dbReference>
<evidence type="ECO:0000313" key="12">
    <source>
        <dbReference type="EMBL" id="AKJ65572.1"/>
    </source>
</evidence>
<dbReference type="PIRSF" id="PIRSF006485">
    <property type="entry name" value="GTP-binding_EngA"/>
    <property type="match status" value="1"/>
</dbReference>
<dbReference type="InterPro" id="IPR005225">
    <property type="entry name" value="Small_GTP-bd"/>
</dbReference>
<proteinExistence type="inferred from homology"/>
<feature type="binding site" evidence="8">
    <location>
        <begin position="24"/>
        <end position="31"/>
    </location>
    <ligand>
        <name>GTP</name>
        <dbReference type="ChEBI" id="CHEBI:37565"/>
        <label>1</label>
    </ligand>
</feature>
<evidence type="ECO:0000259" key="11">
    <source>
        <dbReference type="PROSITE" id="PS51712"/>
    </source>
</evidence>
<keyword evidence="3 8" id="KW-0690">Ribosome biogenesis</keyword>
<dbReference type="GO" id="GO:0005525">
    <property type="term" value="F:GTP binding"/>
    <property type="evidence" value="ECO:0007669"/>
    <property type="project" value="UniProtKB-UniRule"/>
</dbReference>
<dbReference type="InterPro" id="IPR006073">
    <property type="entry name" value="GTP-bd"/>
</dbReference>
<evidence type="ECO:0000256" key="7">
    <source>
        <dbReference type="ARBA" id="ARBA00032345"/>
    </source>
</evidence>
<dbReference type="Gene3D" id="3.30.300.20">
    <property type="match status" value="1"/>
</dbReference>
<dbReference type="CDD" id="cd01895">
    <property type="entry name" value="EngA2"/>
    <property type="match status" value="1"/>
</dbReference>
<dbReference type="Gene3D" id="3.40.50.300">
    <property type="entry name" value="P-loop containing nucleotide triphosphate hydrolases"/>
    <property type="match status" value="2"/>
</dbReference>
<dbReference type="CDD" id="cd01894">
    <property type="entry name" value="EngA1"/>
    <property type="match status" value="1"/>
</dbReference>
<keyword evidence="6 8" id="KW-0342">GTP-binding</keyword>
<dbReference type="NCBIfam" id="TIGR03594">
    <property type="entry name" value="GTPase_EngA"/>
    <property type="match status" value="1"/>
</dbReference>
<evidence type="ECO:0000313" key="13">
    <source>
        <dbReference type="Proteomes" id="UP000035268"/>
    </source>
</evidence>
<dbReference type="InterPro" id="IPR032859">
    <property type="entry name" value="KH_dom-like"/>
</dbReference>
<dbReference type="SUPFAM" id="SSF52540">
    <property type="entry name" value="P-loop containing nucleoside triphosphate hydrolases"/>
    <property type="match status" value="2"/>
</dbReference>
<evidence type="ECO:0000256" key="5">
    <source>
        <dbReference type="ARBA" id="ARBA00022741"/>
    </source>
</evidence>
<dbReference type="InterPro" id="IPR027417">
    <property type="entry name" value="P-loop_NTPase"/>
</dbReference>
<dbReference type="HAMAP" id="MF_00195">
    <property type="entry name" value="GTPase_Der"/>
    <property type="match status" value="1"/>
</dbReference>
<keyword evidence="13" id="KW-1185">Reference proteome</keyword>
<evidence type="ECO:0000256" key="4">
    <source>
        <dbReference type="ARBA" id="ARBA00022737"/>
    </source>
</evidence>
<evidence type="ECO:0000256" key="9">
    <source>
        <dbReference type="PROSITE-ProRule" id="PRU01049"/>
    </source>
</evidence>
<dbReference type="PANTHER" id="PTHR43834:SF6">
    <property type="entry name" value="GTPASE DER"/>
    <property type="match status" value="1"/>
</dbReference>
<feature type="binding site" evidence="8">
    <location>
        <begin position="138"/>
        <end position="141"/>
    </location>
    <ligand>
        <name>GTP</name>
        <dbReference type="ChEBI" id="CHEBI:37565"/>
        <label>1</label>
    </ligand>
</feature>
<dbReference type="PROSITE" id="PS51712">
    <property type="entry name" value="G_ENGA"/>
    <property type="match status" value="2"/>
</dbReference>
<dbReference type="GO" id="GO:0043022">
    <property type="term" value="F:ribosome binding"/>
    <property type="evidence" value="ECO:0007669"/>
    <property type="project" value="TreeGrafter"/>
</dbReference>
<name>A0A0G3EJF5_9BACT</name>
<reference evidence="12 13" key="2">
    <citation type="journal article" date="2016" name="ISME J.">
        <title>Characterization of the first cultured representative of Verrucomicrobia subdivision 5 indicates the proposal of a novel phylum.</title>
        <authorList>
            <person name="Spring S."/>
            <person name="Bunk B."/>
            <person name="Sproer C."/>
            <person name="Schumann P."/>
            <person name="Rohde M."/>
            <person name="Tindall B.J."/>
            <person name="Klenk H.P."/>
        </authorList>
    </citation>
    <scope>NUCLEOTIDE SEQUENCE [LARGE SCALE GENOMIC DNA]</scope>
    <source>
        <strain evidence="12 13">L21-Fru-AB</strain>
    </source>
</reference>
<dbReference type="Pfam" id="PF01926">
    <property type="entry name" value="MMR_HSR1"/>
    <property type="match status" value="2"/>
</dbReference>
<dbReference type="PATRIC" id="fig|1609981.3.peg.2445"/>
<dbReference type="KEGG" id="vbl:L21SP4_02346"/>
<dbReference type="Pfam" id="PF14714">
    <property type="entry name" value="KH_dom-like"/>
    <property type="match status" value="1"/>
</dbReference>
<comment type="similarity">
    <text evidence="1 8 9 10">Belongs to the TRAFAC class TrmE-Era-EngA-EngB-Septin-like GTPase superfamily. EngA (Der) GTPase family.</text>
</comment>
<comment type="function">
    <text evidence="8 10">GTPase that plays an essential role in the late steps of ribosome biogenesis.</text>
</comment>
<evidence type="ECO:0000256" key="2">
    <source>
        <dbReference type="ARBA" id="ARBA00020953"/>
    </source>
</evidence>
<dbReference type="PRINTS" id="PR00326">
    <property type="entry name" value="GTP1OBG"/>
</dbReference>
<dbReference type="FunFam" id="3.30.300.20:FF:000004">
    <property type="entry name" value="GTPase Der"/>
    <property type="match status" value="1"/>
</dbReference>
<dbReference type="AlphaFoldDB" id="A0A0G3EJF5"/>
<dbReference type="STRING" id="1307763.L21SP4_02346"/>
<dbReference type="InterPro" id="IPR031166">
    <property type="entry name" value="G_ENGA"/>
</dbReference>
<feature type="binding site" evidence="8">
    <location>
        <begin position="199"/>
        <end position="206"/>
    </location>
    <ligand>
        <name>GTP</name>
        <dbReference type="ChEBI" id="CHEBI:37565"/>
        <label>2</label>
    </ligand>
</feature>
<dbReference type="OrthoDB" id="9805918at2"/>
<reference evidence="13" key="1">
    <citation type="submission" date="2015-02" db="EMBL/GenBank/DDBJ databases">
        <title>Description and complete genome sequence of the first cultured representative of the subdivision 5 of the Verrucomicrobia phylum.</title>
        <authorList>
            <person name="Spring S."/>
            <person name="Bunk B."/>
            <person name="Sproer C."/>
            <person name="Klenk H.-P."/>
        </authorList>
    </citation>
    <scope>NUCLEOTIDE SEQUENCE [LARGE SCALE GENOMIC DNA]</scope>
    <source>
        <strain evidence="13">L21-Fru-AB</strain>
    </source>
</reference>
<evidence type="ECO:0000256" key="8">
    <source>
        <dbReference type="HAMAP-Rule" id="MF_00195"/>
    </source>
</evidence>
<dbReference type="InterPro" id="IPR015946">
    <property type="entry name" value="KH_dom-like_a/b"/>
</dbReference>
<evidence type="ECO:0000256" key="6">
    <source>
        <dbReference type="ARBA" id="ARBA00023134"/>
    </source>
</evidence>
<organism evidence="12 13">
    <name type="scientific">Kiritimatiella glycovorans</name>
    <dbReference type="NCBI Taxonomy" id="1307763"/>
    <lineage>
        <taxon>Bacteria</taxon>
        <taxon>Pseudomonadati</taxon>
        <taxon>Kiritimatiellota</taxon>
        <taxon>Kiritimatiellia</taxon>
        <taxon>Kiritimatiellales</taxon>
        <taxon>Kiritimatiellaceae</taxon>
        <taxon>Kiritimatiella</taxon>
    </lineage>
</organism>
<dbReference type="PANTHER" id="PTHR43834">
    <property type="entry name" value="GTPASE DER"/>
    <property type="match status" value="1"/>
</dbReference>
<feature type="binding site" evidence="8">
    <location>
        <begin position="250"/>
        <end position="254"/>
    </location>
    <ligand>
        <name>GTP</name>
        <dbReference type="ChEBI" id="CHEBI:37565"/>
        <label>2</label>
    </ligand>
</feature>
<evidence type="ECO:0000256" key="10">
    <source>
        <dbReference type="RuleBase" id="RU004481"/>
    </source>
</evidence>
<gene>
    <name evidence="8 12" type="primary">der</name>
    <name evidence="12" type="ORF">L21SP4_02346</name>
</gene>
<dbReference type="GO" id="GO:0042254">
    <property type="term" value="P:ribosome biogenesis"/>
    <property type="evidence" value="ECO:0007669"/>
    <property type="project" value="UniProtKB-KW"/>
</dbReference>
<sequence length="459" mass="50783">MNNQTTEQQHDGAAPARNTVAIVGRPNVGKSAIFNRLAGRRIAIVHEMSGVTRDRLACEISWEGRRFELIDTGGLERVDAARNRDEIASGIHHQVQVAIEDAAVIVLVVDLTVAVAPLDEEVASLLRRSGRPVVVAANKADDPRRDDWAAEYERLGFHVYPVSALHGRGLYDLMEEVTASLPDIPSREEEEALRVTVAGRPNAGKSSYLNRILEDERLIVSEVPGTTRDAIEVPFTIGDGAGARRYRLIDTAGVRNPKRRRDAVEMFGWMRTAESIRRADVVVLLMDATEGPRKQDKRIAAEAIEARKGILVLVNKWDLAEGTEVTRESYAAEVKKAVPFLDFAPLLFVSALTGAEVRESLDAIDYVAAQVETQITTGVLNRVIRDAVERNAPPASGNRRLKIFYAVQTGTRPVRIRFFVNDPKLVGHGYRQYLTNRLRAAFGLEGAPVVLQFSARTRE</sequence>
<dbReference type="RefSeq" id="WP_052882783.1">
    <property type="nucleotide sequence ID" value="NZ_CP010904.1"/>
</dbReference>
<evidence type="ECO:0000256" key="1">
    <source>
        <dbReference type="ARBA" id="ARBA00008279"/>
    </source>
</evidence>
<feature type="domain" description="EngA-type G" evidence="11">
    <location>
        <begin position="18"/>
        <end position="185"/>
    </location>
</feature>
<accession>A0A0G3EJF5</accession>
<feature type="binding site" evidence="8">
    <location>
        <begin position="71"/>
        <end position="75"/>
    </location>
    <ligand>
        <name>GTP</name>
        <dbReference type="ChEBI" id="CHEBI:37565"/>
        <label>1</label>
    </ligand>
</feature>
<dbReference type="EMBL" id="CP010904">
    <property type="protein sequence ID" value="AKJ65572.1"/>
    <property type="molecule type" value="Genomic_DNA"/>
</dbReference>